<protein>
    <submittedName>
        <fullName evidence="1">Cell division protein FtsN</fullName>
    </submittedName>
</protein>
<keyword evidence="1" id="KW-0132">Cell division</keyword>
<keyword evidence="2" id="KW-1185">Reference proteome</keyword>
<sequence length="206" mass="22567">MSIKKKLGMGVASAALGIALIGGGTFAYFGDAEATNNTFAAGTLDLSVDPTTIIDVDNLKPGDWMTREFVLTNEGTLDISKVNILTDYTVNDKNGDNDGEDFGEHIRVNFLKNYDKDSIFQYPHENVIASTTLAELKGEMPDAVKNKIWAFLGLGDERSGLKVGDHDDLVVQFEFVDNGNDQNKFQGDSLDLTWTFDAQQTKGESR</sequence>
<gene>
    <name evidence="1" type="ORF">GCM10011409_23720</name>
</gene>
<dbReference type="InterPro" id="IPR023833">
    <property type="entry name" value="Signal_pept_SipW-depend-type"/>
</dbReference>
<dbReference type="RefSeq" id="WP_102415305.1">
    <property type="nucleotide sequence ID" value="NZ_BMJD01000017.1"/>
</dbReference>
<dbReference type="Pfam" id="PF12389">
    <property type="entry name" value="Peptidase_M73"/>
    <property type="match status" value="1"/>
</dbReference>
<dbReference type="InterPro" id="IPR022121">
    <property type="entry name" value="Peptidase_M73_camelysin"/>
</dbReference>
<accession>A0A9W5TYI4</accession>
<reference evidence="1" key="2">
    <citation type="submission" date="2020-09" db="EMBL/GenBank/DDBJ databases">
        <authorList>
            <person name="Sun Q."/>
            <person name="Zhou Y."/>
        </authorList>
    </citation>
    <scope>NUCLEOTIDE SEQUENCE</scope>
    <source>
        <strain evidence="1">CGMCC 1.15454</strain>
    </source>
</reference>
<comment type="caution">
    <text evidence="1">The sequence shown here is derived from an EMBL/GenBank/DDBJ whole genome shotgun (WGS) entry which is preliminary data.</text>
</comment>
<reference evidence="1" key="1">
    <citation type="journal article" date="2014" name="Int. J. Syst. Evol. Microbiol.">
        <title>Complete genome sequence of Corynebacterium casei LMG S-19264T (=DSM 44701T), isolated from a smear-ripened cheese.</title>
        <authorList>
            <consortium name="US DOE Joint Genome Institute (JGI-PGF)"/>
            <person name="Walter F."/>
            <person name="Albersmeier A."/>
            <person name="Kalinowski J."/>
            <person name="Ruckert C."/>
        </authorList>
    </citation>
    <scope>NUCLEOTIDE SEQUENCE</scope>
    <source>
        <strain evidence="1">CGMCC 1.15454</strain>
    </source>
</reference>
<evidence type="ECO:0000313" key="1">
    <source>
        <dbReference type="EMBL" id="GGB45389.1"/>
    </source>
</evidence>
<dbReference type="GO" id="GO:0051301">
    <property type="term" value="P:cell division"/>
    <property type="evidence" value="ECO:0007669"/>
    <property type="project" value="UniProtKB-KW"/>
</dbReference>
<keyword evidence="1" id="KW-0131">Cell cycle</keyword>
<dbReference type="Proteomes" id="UP000621492">
    <property type="component" value="Unassembled WGS sequence"/>
</dbReference>
<evidence type="ECO:0000313" key="2">
    <source>
        <dbReference type="Proteomes" id="UP000621492"/>
    </source>
</evidence>
<dbReference type="AlphaFoldDB" id="A0A9W5TYI4"/>
<organism evidence="1 2">
    <name type="scientific">Lentibacillus populi</name>
    <dbReference type="NCBI Taxonomy" id="1827502"/>
    <lineage>
        <taxon>Bacteria</taxon>
        <taxon>Bacillati</taxon>
        <taxon>Bacillota</taxon>
        <taxon>Bacilli</taxon>
        <taxon>Bacillales</taxon>
        <taxon>Bacillaceae</taxon>
        <taxon>Lentibacillus</taxon>
    </lineage>
</organism>
<proteinExistence type="predicted"/>
<name>A0A9W5TYI4_9BACI</name>
<dbReference type="EMBL" id="BMJD01000017">
    <property type="protein sequence ID" value="GGB45389.1"/>
    <property type="molecule type" value="Genomic_DNA"/>
</dbReference>
<dbReference type="NCBIfam" id="TIGR04088">
    <property type="entry name" value="cognate_SipW"/>
    <property type="match status" value="1"/>
</dbReference>